<protein>
    <submittedName>
        <fullName evidence="1">NAD synthase</fullName>
    </submittedName>
</protein>
<dbReference type="RefSeq" id="WP_078684178.1">
    <property type="nucleotide sequence ID" value="NZ_FUYA01000002.1"/>
</dbReference>
<dbReference type="STRING" id="1121442.SAMN02745702_00875"/>
<dbReference type="AlphaFoldDB" id="A0A1T4VRU4"/>
<dbReference type="InterPro" id="IPR014729">
    <property type="entry name" value="Rossmann-like_a/b/a_fold"/>
</dbReference>
<dbReference type="InterPro" id="IPR052188">
    <property type="entry name" value="Ni-pincer_cofactor_biosynth"/>
</dbReference>
<keyword evidence="2" id="KW-1185">Reference proteome</keyword>
<sequence>MFEYTSKRCRKCLLQEDPSRGLLLDETGLCPLCRSYQPVERNWEALETRFNERVNALKKGEKYDAVLMMSGGKDSAYLAYLLTQKMKLNILGVTIDNGFEYSETFEKAELLAKEMNIDHELLHLPAHDSSRFYRFLISTPGLMEKDFGQICLYCGRYLLESGCSFAEQHKIPALFVGYNPEQLFGMGKTLEIEIDALRRQQQKAIAGRITYLFTQMEHEAKKHQDRSFIPHFREDIQTDVICPFLYLPYRPQEIMETALQKTRWEPISSFASEHYIASGCKLLKLMAALAKINHVSSYMDYEFSAQVRAGELDPHELKKYYSALEEPEEFYQSVLQQLGLDSSLETLAQLPFQRSTP</sequence>
<dbReference type="PANTHER" id="PTHR43169:SF2">
    <property type="entry name" value="NAD_GMP SYNTHASE DOMAIN-CONTAINING PROTEIN"/>
    <property type="match status" value="1"/>
</dbReference>
<dbReference type="Gene3D" id="3.40.50.620">
    <property type="entry name" value="HUPs"/>
    <property type="match status" value="1"/>
</dbReference>
<evidence type="ECO:0000313" key="2">
    <source>
        <dbReference type="Proteomes" id="UP000189733"/>
    </source>
</evidence>
<accession>A0A1T4VRU4</accession>
<reference evidence="1 2" key="1">
    <citation type="submission" date="2017-02" db="EMBL/GenBank/DDBJ databases">
        <authorList>
            <person name="Peterson S.W."/>
        </authorList>
    </citation>
    <scope>NUCLEOTIDE SEQUENCE [LARGE SCALE GENOMIC DNA]</scope>
    <source>
        <strain evidence="1 2">DSM 18034</strain>
    </source>
</reference>
<dbReference type="Proteomes" id="UP000189733">
    <property type="component" value="Unassembled WGS sequence"/>
</dbReference>
<dbReference type="PANTHER" id="PTHR43169">
    <property type="entry name" value="EXSB FAMILY PROTEIN"/>
    <property type="match status" value="1"/>
</dbReference>
<gene>
    <name evidence="1" type="ORF">SAMN02745702_00875</name>
</gene>
<dbReference type="EMBL" id="FUYA01000002">
    <property type="protein sequence ID" value="SKA67714.1"/>
    <property type="molecule type" value="Genomic_DNA"/>
</dbReference>
<organism evidence="1 2">
    <name type="scientific">Desulfobaculum bizertense DSM 18034</name>
    <dbReference type="NCBI Taxonomy" id="1121442"/>
    <lineage>
        <taxon>Bacteria</taxon>
        <taxon>Pseudomonadati</taxon>
        <taxon>Thermodesulfobacteriota</taxon>
        <taxon>Desulfovibrionia</taxon>
        <taxon>Desulfovibrionales</taxon>
        <taxon>Desulfovibrionaceae</taxon>
        <taxon>Desulfobaculum</taxon>
    </lineage>
</organism>
<proteinExistence type="predicted"/>
<evidence type="ECO:0000313" key="1">
    <source>
        <dbReference type="EMBL" id="SKA67714.1"/>
    </source>
</evidence>
<dbReference type="SUPFAM" id="SSF52402">
    <property type="entry name" value="Adenine nucleotide alpha hydrolases-like"/>
    <property type="match status" value="1"/>
</dbReference>
<dbReference type="OrthoDB" id="5366152at2"/>
<name>A0A1T4VRU4_9BACT</name>